<evidence type="ECO:0000256" key="10">
    <source>
        <dbReference type="SAM" id="Coils"/>
    </source>
</evidence>
<dbReference type="SUPFAM" id="SSF52540">
    <property type="entry name" value="P-loop containing nucleoside triphosphate hydrolases"/>
    <property type="match status" value="1"/>
</dbReference>
<comment type="caution">
    <text evidence="14">The sequence shown here is derived from an EMBL/GenBank/DDBJ whole genome shotgun (WGS) entry which is preliminary data.</text>
</comment>
<dbReference type="GO" id="GO:0000725">
    <property type="term" value="P:recombinational repair"/>
    <property type="evidence" value="ECO:0007669"/>
    <property type="project" value="TreeGrafter"/>
</dbReference>
<evidence type="ECO:0000256" key="7">
    <source>
        <dbReference type="ARBA" id="ARBA00034808"/>
    </source>
</evidence>
<sequence>MHLRTPAPVILHIQIEFSHRREFVQQLAQTRRCEFVHHGKAPFCPGKFTYQAQVVGQAKLSNQLPKSSRLIIWGTARAVDAILRPDGHVLVCLVDGYAIGPNLLERKARQNAYGRQQRRVMRVVCRNQVLDLKRFGSRAGIVRWVQPTYSGQVGSIIHCSNRPINPTFTKLIPPRMSATFRIYSASAGSGKTYQLTKEYLRLALGADEPGYYKNILAITFTNAAAAEMKERIIGALRGFVHPGTDAKADALLRELAAELAADGLLPPEAPELAEQELRRRAGQTFRLVLYHYADFAVSTIDSFVQRVVQAFTRELGLPAAFEVELDDESVLHAAVALLLDKVNRGQEHELLTRTLQDYALSKAEEGRSWNMLPDEIMRFGKFLLNESVHEAVAQLQQMELKEFRQLHKTLKERREQMRNDLQAVGDRAVAALTQHGLQPDQLAGGSRGVHSHFTKPLRWLDDPAGTPTSTARKAAESGKWGSGDAMKGPLKPALEAVTGELTEAFNELELLQERYLSPYLLIEGLLPQLFHVSLLSELSKAVQQVSQDRNVVLIGEFNRRLASIVLREPVPFLYERLGERYQHLLIDEFQDTSELQWNNLLPLVENAVAGGHLSLAVGDAKQAIYRWRGGEMEQILRLYQGTPRPLVERAQDPELRAILAERYIGLAGALEPMSLQTNYRSGPQIIEFNNDFFAHVAQGHPGLELVGSIYDEHFGQQAPAAALAGPPSHVEILLTQADAPARLYQPAAGRYADEPLPGHLATDVLDYDESTLYLTLALVEQALADGFRLEDVAVLCRRRDQSRRVAKFLKERGYDIISADSLSLEFAEVVNLLVAILRVLHQPADSLARVEALLLVDKVVRGVPPTPTRARRIGDIAREERSRPFFDELRRLGYDVQETQTGNQDLYELCETLMGLFGLLHRREESEYLFRFLDLTLEYSLRFGNNLGNFLGYWDQRKANLSINAPAGRGGAVTITTVHKAKGLAYGVVIVPWADWSLEPTSAFGGAYLWGRLAEEDKPVPGMPPVAVVKQRKELAQTVLATQYAEEREKTFVEALNLLYVAFTRPRQRLYILTRRPDAARAAKDDASTPASNVAQLLYRYLVDLGQWNEEQLTYVLSVGAPAAMKPEPPSPDNAQLTTGNLFPLTNLATAAWEQRLRLRRHASTVFDFSEQQQQREWNRKLHFALRRVITARDVERVAGQLTAEGLVSRREQPELLQRLRQVVTNAQLAPYFRPDVIAETEREILVGGAPREDYKPDRVVFEPTEGPAPGRVTLIDFRVPPPEDRHQTMLRQYGQLFRRLGYQDVRGLVYYFETEEVVTFGC</sequence>
<evidence type="ECO:0000313" key="14">
    <source>
        <dbReference type="EMBL" id="RAK70305.1"/>
    </source>
</evidence>
<keyword evidence="10" id="KW-0175">Coiled coil</keyword>
<feature type="coiled-coil region" evidence="10">
    <location>
        <begin position="393"/>
        <end position="427"/>
    </location>
</feature>
<dbReference type="Gene3D" id="1.10.3170.10">
    <property type="entry name" value="Recbcd, chain B, domain 2"/>
    <property type="match status" value="1"/>
</dbReference>
<organism evidence="14 15">
    <name type="scientific">Hymenobacter edaphi</name>
    <dbReference type="NCBI Taxonomy" id="2211146"/>
    <lineage>
        <taxon>Bacteria</taxon>
        <taxon>Pseudomonadati</taxon>
        <taxon>Bacteroidota</taxon>
        <taxon>Cytophagia</taxon>
        <taxon>Cytophagales</taxon>
        <taxon>Hymenobacteraceae</taxon>
        <taxon>Hymenobacter</taxon>
    </lineage>
</organism>
<dbReference type="Proteomes" id="UP000248553">
    <property type="component" value="Unassembled WGS sequence"/>
</dbReference>
<keyword evidence="5" id="KW-0413">Isomerase</keyword>
<keyword evidence="3 9" id="KW-0347">Helicase</keyword>
<accession>A0A328BUF6</accession>
<dbReference type="PANTHER" id="PTHR11070:SF67">
    <property type="entry name" value="DNA 3'-5' HELICASE"/>
    <property type="match status" value="1"/>
</dbReference>
<feature type="domain" description="UvrD-like helicase C-terminal" evidence="13">
    <location>
        <begin position="730"/>
        <end position="983"/>
    </location>
</feature>
<evidence type="ECO:0000256" key="1">
    <source>
        <dbReference type="ARBA" id="ARBA00022741"/>
    </source>
</evidence>
<evidence type="ECO:0000256" key="2">
    <source>
        <dbReference type="ARBA" id="ARBA00022801"/>
    </source>
</evidence>
<dbReference type="PROSITE" id="PS51198">
    <property type="entry name" value="UVRD_HELICASE_ATP_BIND"/>
    <property type="match status" value="1"/>
</dbReference>
<dbReference type="Pfam" id="PF13361">
    <property type="entry name" value="UvrD_C"/>
    <property type="match status" value="1"/>
</dbReference>
<evidence type="ECO:0000256" key="3">
    <source>
        <dbReference type="ARBA" id="ARBA00022806"/>
    </source>
</evidence>
<evidence type="ECO:0000313" key="15">
    <source>
        <dbReference type="Proteomes" id="UP000248553"/>
    </source>
</evidence>
<keyword evidence="1 9" id="KW-0547">Nucleotide-binding</keyword>
<proteinExistence type="predicted"/>
<dbReference type="GO" id="GO:0043138">
    <property type="term" value="F:3'-5' DNA helicase activity"/>
    <property type="evidence" value="ECO:0007669"/>
    <property type="project" value="UniProtKB-EC"/>
</dbReference>
<dbReference type="PROSITE" id="PS51217">
    <property type="entry name" value="UVRD_HELICASE_CTER"/>
    <property type="match status" value="1"/>
</dbReference>
<gene>
    <name evidence="14" type="ORF">DLM85_05530</name>
</gene>
<dbReference type="Gene3D" id="3.40.50.300">
    <property type="entry name" value="P-loop containing nucleotide triphosphate hydrolases"/>
    <property type="match status" value="3"/>
</dbReference>
<keyword evidence="4 9" id="KW-0067">ATP-binding</keyword>
<dbReference type="GO" id="GO:0003677">
    <property type="term" value="F:DNA binding"/>
    <property type="evidence" value="ECO:0007669"/>
    <property type="project" value="InterPro"/>
</dbReference>
<dbReference type="InterPro" id="IPR014017">
    <property type="entry name" value="DNA_helicase_UvrD-like_C"/>
</dbReference>
<evidence type="ECO:0000256" key="5">
    <source>
        <dbReference type="ARBA" id="ARBA00023235"/>
    </source>
</evidence>
<evidence type="ECO:0000259" key="13">
    <source>
        <dbReference type="PROSITE" id="PS51217"/>
    </source>
</evidence>
<reference evidence="15" key="1">
    <citation type="submission" date="2018-05" db="EMBL/GenBank/DDBJ databases">
        <authorList>
            <person name="Nie L."/>
        </authorList>
    </citation>
    <scope>NUCLEOTIDE SEQUENCE [LARGE SCALE GENOMIC DNA]</scope>
    <source>
        <strain evidence="15">NL</strain>
    </source>
</reference>
<dbReference type="Pfam" id="PF00580">
    <property type="entry name" value="UvrD-helicase"/>
    <property type="match status" value="1"/>
</dbReference>
<dbReference type="OrthoDB" id="9810135at2"/>
<dbReference type="InterPro" id="IPR027417">
    <property type="entry name" value="P-loop_NTPase"/>
</dbReference>
<evidence type="ECO:0000256" key="11">
    <source>
        <dbReference type="SAM" id="MobiDB-lite"/>
    </source>
</evidence>
<dbReference type="InterPro" id="IPR000212">
    <property type="entry name" value="DNA_helicase_UvrD/REP"/>
</dbReference>
<keyword evidence="15" id="KW-1185">Reference proteome</keyword>
<evidence type="ECO:0000259" key="12">
    <source>
        <dbReference type="PROSITE" id="PS51198"/>
    </source>
</evidence>
<dbReference type="GO" id="GO:0016887">
    <property type="term" value="F:ATP hydrolysis activity"/>
    <property type="evidence" value="ECO:0007669"/>
    <property type="project" value="RHEA"/>
</dbReference>
<dbReference type="InterPro" id="IPR014016">
    <property type="entry name" value="UvrD-like_ATP-bd"/>
</dbReference>
<dbReference type="PANTHER" id="PTHR11070">
    <property type="entry name" value="UVRD / RECB / PCRA DNA HELICASE FAMILY MEMBER"/>
    <property type="match status" value="1"/>
</dbReference>
<evidence type="ECO:0000256" key="6">
    <source>
        <dbReference type="ARBA" id="ARBA00034617"/>
    </source>
</evidence>
<dbReference type="GO" id="GO:0005829">
    <property type="term" value="C:cytosol"/>
    <property type="evidence" value="ECO:0007669"/>
    <property type="project" value="TreeGrafter"/>
</dbReference>
<dbReference type="EMBL" id="QHKM01000001">
    <property type="protein sequence ID" value="RAK70305.1"/>
    <property type="molecule type" value="Genomic_DNA"/>
</dbReference>
<comment type="catalytic activity">
    <reaction evidence="8">
        <text>ATP + H2O = ADP + phosphate + H(+)</text>
        <dbReference type="Rhea" id="RHEA:13065"/>
        <dbReference type="ChEBI" id="CHEBI:15377"/>
        <dbReference type="ChEBI" id="CHEBI:15378"/>
        <dbReference type="ChEBI" id="CHEBI:30616"/>
        <dbReference type="ChEBI" id="CHEBI:43474"/>
        <dbReference type="ChEBI" id="CHEBI:456216"/>
        <dbReference type="EC" id="5.6.2.4"/>
    </reaction>
</comment>
<feature type="region of interest" description="Disordered" evidence="11">
    <location>
        <begin position="457"/>
        <end position="485"/>
    </location>
</feature>
<evidence type="ECO:0000256" key="9">
    <source>
        <dbReference type="PROSITE-ProRule" id="PRU00560"/>
    </source>
</evidence>
<keyword evidence="2 9" id="KW-0378">Hydrolase</keyword>
<dbReference type="GO" id="GO:0005524">
    <property type="term" value="F:ATP binding"/>
    <property type="evidence" value="ECO:0007669"/>
    <property type="project" value="UniProtKB-UniRule"/>
</dbReference>
<evidence type="ECO:0000256" key="4">
    <source>
        <dbReference type="ARBA" id="ARBA00022840"/>
    </source>
</evidence>
<evidence type="ECO:0000256" key="8">
    <source>
        <dbReference type="ARBA" id="ARBA00048988"/>
    </source>
</evidence>
<protein>
    <recommendedName>
        <fullName evidence="7">DNA 3'-5' helicase</fullName>
        <ecNumber evidence="7">5.6.2.4</ecNumber>
    </recommendedName>
</protein>
<feature type="binding site" evidence="9">
    <location>
        <begin position="185"/>
        <end position="192"/>
    </location>
    <ligand>
        <name>ATP</name>
        <dbReference type="ChEBI" id="CHEBI:30616"/>
    </ligand>
</feature>
<feature type="domain" description="UvrD-like helicase ATP-binding" evidence="12">
    <location>
        <begin position="164"/>
        <end position="682"/>
    </location>
</feature>
<comment type="catalytic activity">
    <reaction evidence="6">
        <text>Couples ATP hydrolysis with the unwinding of duplex DNA by translocating in the 3'-5' direction.</text>
        <dbReference type="EC" id="5.6.2.4"/>
    </reaction>
</comment>
<name>A0A328BUF6_9BACT</name>
<dbReference type="EC" id="5.6.2.4" evidence="7"/>